<name>A0A6L2MMA3_TANCI</name>
<dbReference type="InterPro" id="IPR013955">
    <property type="entry name" value="Rep_factor-A_C"/>
</dbReference>
<dbReference type="Gene3D" id="2.40.50.140">
    <property type="entry name" value="Nucleic acid-binding proteins"/>
    <property type="match status" value="1"/>
</dbReference>
<evidence type="ECO:0000313" key="6">
    <source>
        <dbReference type="EMBL" id="GEU75166.1"/>
    </source>
</evidence>
<reference evidence="6" key="1">
    <citation type="journal article" date="2019" name="Sci. Rep.">
        <title>Draft genome of Tanacetum cinerariifolium, the natural source of mosquito coil.</title>
        <authorList>
            <person name="Yamashiro T."/>
            <person name="Shiraishi A."/>
            <person name="Satake H."/>
            <person name="Nakayama K."/>
        </authorList>
    </citation>
    <scope>NUCLEOTIDE SEQUENCE</scope>
</reference>
<dbReference type="InterPro" id="IPR025724">
    <property type="entry name" value="GAG-pre-integrase_dom"/>
</dbReference>
<dbReference type="PANTHER" id="PTHR11439:SF495">
    <property type="entry name" value="REVERSE TRANSCRIPTASE, RNA-DEPENDENT DNA POLYMERASE-RELATED"/>
    <property type="match status" value="1"/>
</dbReference>
<feature type="domain" description="Retroviral polymerase SH3-like" evidence="5">
    <location>
        <begin position="627"/>
        <end position="673"/>
    </location>
</feature>
<evidence type="ECO:0000259" key="5">
    <source>
        <dbReference type="Pfam" id="PF25597"/>
    </source>
</evidence>
<feature type="domain" description="GAG-pre-integrase" evidence="4">
    <location>
        <begin position="1070"/>
        <end position="1138"/>
    </location>
</feature>
<feature type="region of interest" description="Disordered" evidence="1">
    <location>
        <begin position="1723"/>
        <end position="1778"/>
    </location>
</feature>
<dbReference type="InterPro" id="IPR012340">
    <property type="entry name" value="NA-bd_OB-fold"/>
</dbReference>
<dbReference type="InterPro" id="IPR057670">
    <property type="entry name" value="SH3_retrovirus"/>
</dbReference>
<gene>
    <name evidence="6" type="ORF">Tci_047144</name>
</gene>
<comment type="caution">
    <text evidence="6">The sequence shown here is derived from an EMBL/GenBank/DDBJ whole genome shotgun (WGS) entry which is preliminary data.</text>
</comment>
<evidence type="ECO:0000259" key="4">
    <source>
        <dbReference type="Pfam" id="PF13976"/>
    </source>
</evidence>
<sequence>MHVAEIKGNMTNWNDIIQALTDAGNSNNITSVVRRLVLAANVYNIWSESNRRIDEKRSGEEVFKSIIDVVKNKPFGLVVKDKIRIKSMHVAEIKGNMTNWNDIIQALIYDGNSNNISIVVRRLVLAANVYNIWSERNRIIDEKRSGEEVFKSIIDVTILSFTCSSILEESINSGFARFNTIITSLKALDEGFSNKNYVRKFFRALHPKWRAKVTTIEESKDLSSLALDELIGNLKATKRRKEVIPTKVRRKERVIENVLDAVIQIISFVIVQNLLATKIKRPLLEVLGAIARMKPRTKLTMRLVSWLNRQMRCGDPNHIIGECPKPPKDKNQRAFVEGSWSDSSEENDEKVNNETCLVAQASCEEVIKSGATLLKTQVMEGVTTVMPITTVEEKAQRRLEVKAKSTLMMGIPNEHQLKFNFIKDAKQLLEAVEKRFGGNAATKKTQRNLLKQQYENFIASSLEMLDQTFDRLQKLVSQLELLGENTNGTVNPAQAVNTARVSTASTQVNGAYSTNIDNLGDVVICSFFASQPTSPQLVHEDLEQIYPDDMDEMDLRWQMAILTMRARMFEENRKEAYHEFANKPVAENNKYIEEEPKGNLVRGLPSKLFENDQACVACPKGKQHRASYHLGKFDVKADEGFFVRYTLNSKAFRVFNCRTRIVEENLHIRFSKNTPNVVVGTRSNGFTDTKASDNADPKSSHDDGSKTSSNDAKKVDEDPRKENECNDQEKEDNVKNTNNFNTVSSTFNVAGINEDNELLFDPNMPALEDISIFNSLNDDEDDGIVADMNNLDTTIQLSPTPTTRTYKDLPLDQVIKDLNKKDERGIVKRNKARLVAEGHTQEERIDYDEVFSPVARIETIMLFLAYALFKDFVVYQMDVKSDFFYGDIEEEVYVCQLPGFEDLDFSDIVYKVEKALYGLHQAPRAWKELCNAFEKLMHTKLQMSSMGELTFFLGLQMKQKTDRYLKGQPKLGLWYLKDSSFDLVAYTDNDYAGASLDRKSTTGGCQFLGCILISWQCKKQTVVTNSITEAEYVVASNCCGQVLWIQNQPLDYGEITKGGKDIGRGIKKKGLYVMKLENKPKDKIYLATIDENSTLWHTRLGHANMRLIQSLASKELVRNLSKLKFDQRFSDACKIRKQAYASHKAKNIVLTTRCLELLHMDPFGPSAIRSYRENRYTLVIVYDYSRKVEESLSMTFDETHPPSKTSPLVDDDLDEEEAIMVTKKKNLENDIVDETLEIDEIVNIKESINHPLKNVTGNLNQRTLRLESIRILLAYDCALDFKLFQMDVKSAFLNGFINEKEAPKTSHLEAVKRIFRYIKGTTHLGLWYPKGTSIETVLYANSDHARDYLDRRSTGGIYMFVGCCLTSWFSKKQTALAISTIEAKDISVGKACQQELWMKQALIDYDVRLDNEGQCYAISNFAIAENSSKLPLLPHKYKNSFCKGIVVTRIDSFDNNWANMWDEYAIKRDELGHVVFIIHIGKLKYWDGTPSIHNALFETKMFINHDFPKILSLKELPEYDKSQFKISLFIPQKPVATTAEFFNEAVKKMVSSIRKCDQKSYCIVYARIHRIHKENGWAYTACKECNKKVNVVESKAMSPTGKSKVTFYCEDHGAIHIRPDHGAIHVAFRYKVIMQIIDQSSSAPIVFFNTTINKLSGYTAWELMKKHNIDVDECDAVNDEPAFVKHFKEGFLDDEDNNEGFTTPASQIKVTNLGDHSLNRVLNMQTPNSGNEASGSGESSGSKRVFIDLDDIDSEEDKEGRANKTHKLLTVKVEKEDP</sequence>
<feature type="compositionally biased region" description="Polar residues" evidence="1">
    <location>
        <begin position="677"/>
        <end position="689"/>
    </location>
</feature>
<dbReference type="Pfam" id="PF08646">
    <property type="entry name" value="Rep_fac-A_C"/>
    <property type="match status" value="1"/>
</dbReference>
<dbReference type="CDD" id="cd09272">
    <property type="entry name" value="RNase_HI_RT_Ty1"/>
    <property type="match status" value="2"/>
</dbReference>
<protein>
    <submittedName>
        <fullName evidence="6">Retrovirus-related Pol polyprotein from transposon TNT 1-94</fullName>
    </submittedName>
</protein>
<dbReference type="Pfam" id="PF13976">
    <property type="entry name" value="gag_pre-integrs"/>
    <property type="match status" value="1"/>
</dbReference>
<feature type="compositionally biased region" description="Acidic residues" evidence="1">
    <location>
        <begin position="1748"/>
        <end position="1757"/>
    </location>
</feature>
<feature type="domain" description="Reverse transcriptase Ty1/copia-type" evidence="2">
    <location>
        <begin position="820"/>
        <end position="929"/>
    </location>
</feature>
<dbReference type="InterPro" id="IPR013103">
    <property type="entry name" value="RVT_2"/>
</dbReference>
<evidence type="ECO:0000256" key="1">
    <source>
        <dbReference type="SAM" id="MobiDB-lite"/>
    </source>
</evidence>
<accession>A0A6L2MMA3</accession>
<feature type="compositionally biased region" description="Basic and acidic residues" evidence="1">
    <location>
        <begin position="690"/>
        <end position="734"/>
    </location>
</feature>
<feature type="region of interest" description="Disordered" evidence="1">
    <location>
        <begin position="677"/>
        <end position="742"/>
    </location>
</feature>
<evidence type="ECO:0000259" key="3">
    <source>
        <dbReference type="Pfam" id="PF08646"/>
    </source>
</evidence>
<feature type="domain" description="Replication factor A C-terminal" evidence="3">
    <location>
        <begin position="1561"/>
        <end position="1685"/>
    </location>
</feature>
<dbReference type="EMBL" id="BKCJ010007029">
    <property type="protein sequence ID" value="GEU75166.1"/>
    <property type="molecule type" value="Genomic_DNA"/>
</dbReference>
<dbReference type="Pfam" id="PF25597">
    <property type="entry name" value="SH3_retrovirus"/>
    <property type="match status" value="1"/>
</dbReference>
<dbReference type="SUPFAM" id="SSF50249">
    <property type="entry name" value="Nucleic acid-binding proteins"/>
    <property type="match status" value="1"/>
</dbReference>
<proteinExistence type="predicted"/>
<organism evidence="6">
    <name type="scientific">Tanacetum cinerariifolium</name>
    <name type="common">Dalmatian daisy</name>
    <name type="synonym">Chrysanthemum cinerariifolium</name>
    <dbReference type="NCBI Taxonomy" id="118510"/>
    <lineage>
        <taxon>Eukaryota</taxon>
        <taxon>Viridiplantae</taxon>
        <taxon>Streptophyta</taxon>
        <taxon>Embryophyta</taxon>
        <taxon>Tracheophyta</taxon>
        <taxon>Spermatophyta</taxon>
        <taxon>Magnoliopsida</taxon>
        <taxon>eudicotyledons</taxon>
        <taxon>Gunneridae</taxon>
        <taxon>Pentapetalae</taxon>
        <taxon>asterids</taxon>
        <taxon>campanulids</taxon>
        <taxon>Asterales</taxon>
        <taxon>Asteraceae</taxon>
        <taxon>Asteroideae</taxon>
        <taxon>Anthemideae</taxon>
        <taxon>Anthemidinae</taxon>
        <taxon>Tanacetum</taxon>
    </lineage>
</organism>
<feature type="compositionally biased region" description="Low complexity" evidence="1">
    <location>
        <begin position="1728"/>
        <end position="1742"/>
    </location>
</feature>
<evidence type="ECO:0000259" key="2">
    <source>
        <dbReference type="Pfam" id="PF07727"/>
    </source>
</evidence>
<dbReference type="Pfam" id="PF07727">
    <property type="entry name" value="RVT_2"/>
    <property type="match status" value="1"/>
</dbReference>
<dbReference type="PANTHER" id="PTHR11439">
    <property type="entry name" value="GAG-POL-RELATED RETROTRANSPOSON"/>
    <property type="match status" value="1"/>
</dbReference>